<dbReference type="InParanoid" id="W4KCU8"/>
<keyword evidence="3" id="KW-1185">Reference proteome</keyword>
<reference evidence="2 3" key="1">
    <citation type="journal article" date="2012" name="New Phytol.">
        <title>Insight into trade-off between wood decay and parasitism from the genome of a fungal forest pathogen.</title>
        <authorList>
            <person name="Olson A."/>
            <person name="Aerts A."/>
            <person name="Asiegbu F."/>
            <person name="Belbahri L."/>
            <person name="Bouzid O."/>
            <person name="Broberg A."/>
            <person name="Canback B."/>
            <person name="Coutinho P.M."/>
            <person name="Cullen D."/>
            <person name="Dalman K."/>
            <person name="Deflorio G."/>
            <person name="van Diepen L.T."/>
            <person name="Dunand C."/>
            <person name="Duplessis S."/>
            <person name="Durling M."/>
            <person name="Gonthier P."/>
            <person name="Grimwood J."/>
            <person name="Fossdal C.G."/>
            <person name="Hansson D."/>
            <person name="Henrissat B."/>
            <person name="Hietala A."/>
            <person name="Himmelstrand K."/>
            <person name="Hoffmeister D."/>
            <person name="Hogberg N."/>
            <person name="James T.Y."/>
            <person name="Karlsson M."/>
            <person name="Kohler A."/>
            <person name="Kues U."/>
            <person name="Lee Y.H."/>
            <person name="Lin Y.C."/>
            <person name="Lind M."/>
            <person name="Lindquist E."/>
            <person name="Lombard V."/>
            <person name="Lucas S."/>
            <person name="Lunden K."/>
            <person name="Morin E."/>
            <person name="Murat C."/>
            <person name="Park J."/>
            <person name="Raffaello T."/>
            <person name="Rouze P."/>
            <person name="Salamov A."/>
            <person name="Schmutz J."/>
            <person name="Solheim H."/>
            <person name="Stahlberg J."/>
            <person name="Velez H."/>
            <person name="de Vries R.P."/>
            <person name="Wiebenga A."/>
            <person name="Woodward S."/>
            <person name="Yakovlev I."/>
            <person name="Garbelotto M."/>
            <person name="Martin F."/>
            <person name="Grigoriev I.V."/>
            <person name="Stenlid J."/>
        </authorList>
    </citation>
    <scope>NUCLEOTIDE SEQUENCE [LARGE SCALE GENOMIC DNA]</scope>
    <source>
        <strain evidence="2 3">TC 32-1</strain>
    </source>
</reference>
<dbReference type="Proteomes" id="UP000030671">
    <property type="component" value="Unassembled WGS sequence"/>
</dbReference>
<evidence type="ECO:0008006" key="4">
    <source>
        <dbReference type="Google" id="ProtNLM"/>
    </source>
</evidence>
<organism evidence="2 3">
    <name type="scientific">Heterobasidion irregulare (strain TC 32-1)</name>
    <dbReference type="NCBI Taxonomy" id="747525"/>
    <lineage>
        <taxon>Eukaryota</taxon>
        <taxon>Fungi</taxon>
        <taxon>Dikarya</taxon>
        <taxon>Basidiomycota</taxon>
        <taxon>Agaricomycotina</taxon>
        <taxon>Agaricomycetes</taxon>
        <taxon>Russulales</taxon>
        <taxon>Bondarzewiaceae</taxon>
        <taxon>Heterobasidion</taxon>
        <taxon>Heterobasidion annosum species complex</taxon>
    </lineage>
</organism>
<dbReference type="OrthoDB" id="5569250at2759"/>
<feature type="non-terminal residue" evidence="2">
    <location>
        <position position="1"/>
    </location>
</feature>
<dbReference type="HOGENOM" id="CLU_1791461_0_0_1"/>
<dbReference type="KEGG" id="hir:HETIRDRAFT_232994"/>
<dbReference type="EMBL" id="KI925456">
    <property type="protein sequence ID" value="ETW83564.1"/>
    <property type="molecule type" value="Genomic_DNA"/>
</dbReference>
<dbReference type="AlphaFoldDB" id="W4KCU8"/>
<name>W4KCU8_HETIT</name>
<evidence type="ECO:0000313" key="2">
    <source>
        <dbReference type="EMBL" id="ETW83564.1"/>
    </source>
</evidence>
<sequence length="147" mass="17080">KWHKSTAIPRPLPQYSNTPPHDPAASHSKKLALWETNTRMTEESNTRIPFSKSDLQQSHIRCAIRATNMLNTALSVNHVIDMHIVDDMATIWWYDRQDIICFQAMNFIQDLPRFLALLLAFQRFTLEDWGINTVLNPNAYKFHDATT</sequence>
<feature type="non-terminal residue" evidence="2">
    <location>
        <position position="147"/>
    </location>
</feature>
<accession>W4KCU8</accession>
<proteinExistence type="predicted"/>
<dbReference type="GeneID" id="20668725"/>
<evidence type="ECO:0000256" key="1">
    <source>
        <dbReference type="SAM" id="MobiDB-lite"/>
    </source>
</evidence>
<protein>
    <recommendedName>
        <fullName evidence="4">Fungal-type protein kinase domain-containing protein</fullName>
    </recommendedName>
</protein>
<dbReference type="RefSeq" id="XP_009543343.1">
    <property type="nucleotide sequence ID" value="XM_009545048.1"/>
</dbReference>
<gene>
    <name evidence="2" type="ORF">HETIRDRAFT_232994</name>
</gene>
<evidence type="ECO:0000313" key="3">
    <source>
        <dbReference type="Proteomes" id="UP000030671"/>
    </source>
</evidence>
<feature type="region of interest" description="Disordered" evidence="1">
    <location>
        <begin position="1"/>
        <end position="28"/>
    </location>
</feature>